<keyword evidence="5 11" id="KW-0812">Transmembrane</keyword>
<evidence type="ECO:0000256" key="7">
    <source>
        <dbReference type="ARBA" id="ARBA00023098"/>
    </source>
</evidence>
<evidence type="ECO:0000256" key="11">
    <source>
        <dbReference type="SAM" id="Phobius"/>
    </source>
</evidence>
<proteinExistence type="inferred from homology"/>
<feature type="transmembrane region" description="Helical" evidence="11">
    <location>
        <begin position="165"/>
        <end position="186"/>
    </location>
</feature>
<keyword evidence="10" id="KW-1208">Phospholipid metabolism</keyword>
<evidence type="ECO:0000256" key="8">
    <source>
        <dbReference type="ARBA" id="ARBA00023136"/>
    </source>
</evidence>
<keyword evidence="7" id="KW-0443">Lipid metabolism</keyword>
<organism evidence="12">
    <name type="scientific">freshwater metagenome</name>
    <dbReference type="NCBI Taxonomy" id="449393"/>
    <lineage>
        <taxon>unclassified sequences</taxon>
        <taxon>metagenomes</taxon>
        <taxon>ecological metagenomes</taxon>
    </lineage>
</organism>
<evidence type="ECO:0000256" key="10">
    <source>
        <dbReference type="ARBA" id="ARBA00023264"/>
    </source>
</evidence>
<keyword evidence="9" id="KW-0594">Phospholipid biosynthesis</keyword>
<evidence type="ECO:0000256" key="6">
    <source>
        <dbReference type="ARBA" id="ARBA00022989"/>
    </source>
</evidence>
<gene>
    <name evidence="12" type="ORF">UFOPK2958_00316</name>
</gene>
<dbReference type="PROSITE" id="PS00379">
    <property type="entry name" value="CDP_ALCOHOL_P_TRANSF"/>
    <property type="match status" value="1"/>
</dbReference>
<dbReference type="Pfam" id="PF01066">
    <property type="entry name" value="CDP-OH_P_transf"/>
    <property type="match status" value="1"/>
</dbReference>
<dbReference type="GO" id="GO:0008444">
    <property type="term" value="F:CDP-diacylglycerol-glycerol-3-phosphate 3-phosphatidyltransferase activity"/>
    <property type="evidence" value="ECO:0007669"/>
    <property type="project" value="InterPro"/>
</dbReference>
<comment type="subcellular location">
    <subcellularLocation>
        <location evidence="1">Membrane</location>
        <topology evidence="1">Multi-pass membrane protein</topology>
    </subcellularLocation>
</comment>
<dbReference type="InterPro" id="IPR050324">
    <property type="entry name" value="CDP-alcohol_PTase-I"/>
</dbReference>
<dbReference type="GO" id="GO:0016020">
    <property type="term" value="C:membrane"/>
    <property type="evidence" value="ECO:0007669"/>
    <property type="project" value="UniProtKB-SubCell"/>
</dbReference>
<evidence type="ECO:0000256" key="3">
    <source>
        <dbReference type="ARBA" id="ARBA00022516"/>
    </source>
</evidence>
<evidence type="ECO:0000256" key="1">
    <source>
        <dbReference type="ARBA" id="ARBA00004141"/>
    </source>
</evidence>
<sequence>MDNLETSDAGWATWPNLVTLVRLAFLPVFIVLVFNTDHRALAAWLLGALGATDWVDGFLARRFNQVSNVGKIIDPVADRLLVGTSVISVAMLGAVPWWFAIATFSREILVSLLTVALAALGAARIDVLWWGKVSTFALMAAYPLFLLCSNPHDVPLVGWQTVVQALTWAIGVFGLVLAWVVLAGYVKPALAALRTGRAARKA</sequence>
<feature type="transmembrane region" description="Helical" evidence="11">
    <location>
        <begin position="12"/>
        <end position="34"/>
    </location>
</feature>
<accession>A0A6J6W557</accession>
<evidence type="ECO:0000256" key="9">
    <source>
        <dbReference type="ARBA" id="ARBA00023209"/>
    </source>
</evidence>
<feature type="transmembrane region" description="Helical" evidence="11">
    <location>
        <begin position="41"/>
        <end position="60"/>
    </location>
</feature>
<dbReference type="GO" id="GO:0046474">
    <property type="term" value="P:glycerophospholipid biosynthetic process"/>
    <property type="evidence" value="ECO:0007669"/>
    <property type="project" value="TreeGrafter"/>
</dbReference>
<evidence type="ECO:0000256" key="5">
    <source>
        <dbReference type="ARBA" id="ARBA00022692"/>
    </source>
</evidence>
<keyword evidence="6 11" id="KW-1133">Transmembrane helix</keyword>
<keyword evidence="4" id="KW-0808">Transferase</keyword>
<feature type="transmembrane region" description="Helical" evidence="11">
    <location>
        <begin position="108"/>
        <end position="130"/>
    </location>
</feature>
<comment type="similarity">
    <text evidence="2">Belongs to the CDP-alcohol phosphatidyltransferase class-I family.</text>
</comment>
<feature type="transmembrane region" description="Helical" evidence="11">
    <location>
        <begin position="80"/>
        <end position="101"/>
    </location>
</feature>
<keyword evidence="8 11" id="KW-0472">Membrane</keyword>
<protein>
    <submittedName>
        <fullName evidence="12">Unannotated protein</fullName>
    </submittedName>
</protein>
<dbReference type="InterPro" id="IPR048254">
    <property type="entry name" value="CDP_ALCOHOL_P_TRANSF_CS"/>
</dbReference>
<dbReference type="PANTHER" id="PTHR14269:SF62">
    <property type="entry name" value="CDP-DIACYLGLYCEROL--GLYCEROL-3-PHOSPHATE 3-PHOSPHATIDYLTRANSFERASE 1, CHLOROPLASTIC"/>
    <property type="match status" value="1"/>
</dbReference>
<evidence type="ECO:0000313" key="12">
    <source>
        <dbReference type="EMBL" id="CAB4777857.1"/>
    </source>
</evidence>
<reference evidence="12" key="1">
    <citation type="submission" date="2020-05" db="EMBL/GenBank/DDBJ databases">
        <authorList>
            <person name="Chiriac C."/>
            <person name="Salcher M."/>
            <person name="Ghai R."/>
            <person name="Kavagutti S V."/>
        </authorList>
    </citation>
    <scope>NUCLEOTIDE SEQUENCE</scope>
</reference>
<dbReference type="EMBL" id="CAFAAB010000021">
    <property type="protein sequence ID" value="CAB4777857.1"/>
    <property type="molecule type" value="Genomic_DNA"/>
</dbReference>
<dbReference type="PANTHER" id="PTHR14269">
    <property type="entry name" value="CDP-DIACYLGLYCEROL--GLYCEROL-3-PHOSPHATE 3-PHOSPHATIDYLTRANSFERASE-RELATED"/>
    <property type="match status" value="1"/>
</dbReference>
<dbReference type="Gene3D" id="1.20.120.1760">
    <property type="match status" value="1"/>
</dbReference>
<dbReference type="InterPro" id="IPR043130">
    <property type="entry name" value="CDP-OH_PTrfase_TM_dom"/>
</dbReference>
<dbReference type="AlphaFoldDB" id="A0A6J6W557"/>
<keyword evidence="3" id="KW-0444">Lipid biosynthesis</keyword>
<evidence type="ECO:0000256" key="4">
    <source>
        <dbReference type="ARBA" id="ARBA00022679"/>
    </source>
</evidence>
<dbReference type="InterPro" id="IPR000462">
    <property type="entry name" value="CDP-OH_P_trans"/>
</dbReference>
<dbReference type="PIRSF" id="PIRSF000847">
    <property type="entry name" value="Phos_ph_gly_syn"/>
    <property type="match status" value="1"/>
</dbReference>
<evidence type="ECO:0000256" key="2">
    <source>
        <dbReference type="ARBA" id="ARBA00010441"/>
    </source>
</evidence>
<name>A0A6J6W557_9ZZZZ</name>
<dbReference type="InterPro" id="IPR004570">
    <property type="entry name" value="Phosphatidylglycerol_P_synth"/>
</dbReference>